<dbReference type="GO" id="GO:0006353">
    <property type="term" value="P:DNA-templated transcription termination"/>
    <property type="evidence" value="ECO:0007669"/>
    <property type="project" value="UniProtKB-KW"/>
</dbReference>
<dbReference type="Proteomes" id="UP001231189">
    <property type="component" value="Unassembled WGS sequence"/>
</dbReference>
<keyword evidence="2" id="KW-0806">Transcription termination</keyword>
<protein>
    <submittedName>
        <fullName evidence="4">Uncharacterized protein</fullName>
    </submittedName>
</protein>
<dbReference type="GO" id="GO:0003676">
    <property type="term" value="F:nucleic acid binding"/>
    <property type="evidence" value="ECO:0007669"/>
    <property type="project" value="InterPro"/>
</dbReference>
<gene>
    <name evidence="4" type="ORF">QYE76_070674</name>
</gene>
<dbReference type="SMART" id="SM00733">
    <property type="entry name" value="Mterf"/>
    <property type="match status" value="5"/>
</dbReference>
<evidence type="ECO:0000313" key="5">
    <source>
        <dbReference type="Proteomes" id="UP001231189"/>
    </source>
</evidence>
<evidence type="ECO:0000256" key="3">
    <source>
        <dbReference type="ARBA" id="ARBA00022946"/>
    </source>
</evidence>
<keyword evidence="3" id="KW-0809">Transit peptide</keyword>
<proteinExistence type="inferred from homology"/>
<accession>A0AAD8SJQ7</accession>
<dbReference type="InterPro" id="IPR038538">
    <property type="entry name" value="MTERF_sf"/>
</dbReference>
<organism evidence="4 5">
    <name type="scientific">Lolium multiflorum</name>
    <name type="common">Italian ryegrass</name>
    <name type="synonym">Lolium perenne subsp. multiflorum</name>
    <dbReference type="NCBI Taxonomy" id="4521"/>
    <lineage>
        <taxon>Eukaryota</taxon>
        <taxon>Viridiplantae</taxon>
        <taxon>Streptophyta</taxon>
        <taxon>Embryophyta</taxon>
        <taxon>Tracheophyta</taxon>
        <taxon>Spermatophyta</taxon>
        <taxon>Magnoliopsida</taxon>
        <taxon>Liliopsida</taxon>
        <taxon>Poales</taxon>
        <taxon>Poaceae</taxon>
        <taxon>BOP clade</taxon>
        <taxon>Pooideae</taxon>
        <taxon>Poodae</taxon>
        <taxon>Poeae</taxon>
        <taxon>Poeae Chloroplast Group 2 (Poeae type)</taxon>
        <taxon>Loliodinae</taxon>
        <taxon>Loliinae</taxon>
        <taxon>Lolium</taxon>
    </lineage>
</organism>
<dbReference type="PANTHER" id="PTHR13068:SF35">
    <property type="entry name" value="MITOCHONDRIAL TRANSCRIPTION TERMINATION FACTOR FAMILY PROTEIN"/>
    <property type="match status" value="1"/>
</dbReference>
<dbReference type="Pfam" id="PF02536">
    <property type="entry name" value="mTERF"/>
    <property type="match status" value="1"/>
</dbReference>
<comment type="caution">
    <text evidence="4">The sequence shown here is derived from an EMBL/GenBank/DDBJ whole genome shotgun (WGS) entry which is preliminary data.</text>
</comment>
<comment type="similarity">
    <text evidence="1">Belongs to the mTERF family.</text>
</comment>
<keyword evidence="2" id="KW-0805">Transcription regulation</keyword>
<dbReference type="PANTHER" id="PTHR13068">
    <property type="entry name" value="CGI-12 PROTEIN-RELATED"/>
    <property type="match status" value="1"/>
</dbReference>
<evidence type="ECO:0000256" key="2">
    <source>
        <dbReference type="ARBA" id="ARBA00022472"/>
    </source>
</evidence>
<dbReference type="InterPro" id="IPR003690">
    <property type="entry name" value="MTERF"/>
</dbReference>
<reference evidence="4" key="1">
    <citation type="submission" date="2023-07" db="EMBL/GenBank/DDBJ databases">
        <title>A chromosome-level genome assembly of Lolium multiflorum.</title>
        <authorList>
            <person name="Chen Y."/>
            <person name="Copetti D."/>
            <person name="Kolliker R."/>
            <person name="Studer B."/>
        </authorList>
    </citation>
    <scope>NUCLEOTIDE SEQUENCE</scope>
    <source>
        <strain evidence="4">02402/16</strain>
        <tissue evidence="4">Leaf</tissue>
    </source>
</reference>
<keyword evidence="5" id="KW-1185">Reference proteome</keyword>
<keyword evidence="2" id="KW-0804">Transcription</keyword>
<evidence type="ECO:0000313" key="4">
    <source>
        <dbReference type="EMBL" id="KAK1652869.1"/>
    </source>
</evidence>
<sequence>MLHLPKQLLSLRHPASPVILSLRRALLSTAAATDAPPGAFAAADYLVTTCGLTPDQALKAARHISHCKSTSNADSVLAFLSGPSLRLSKADIAHIVSHDPRILNCSVDNTLKPRIASLRSYGLDDAQVRTFLRVTPSVRSFSIQEKLGFWIPFLGSPEKFLRVLRHNHYLPTSDLDRMVKPNIAMLRESGITPADIARMCVRNSRLLTSNPDTVKSILERADKLGVPRNTPMFRQAVATVTGLGAETMAAKLKLFGETLGCSTAEVASAVRRYPILLRVSGEKLRRVTEFLTRVVGVDTAYILARPSIFMYSLETRLAPRHSVMKLLQDKGLVRKDHSFFTMVTPSEDTFRRRHTYPHKDVLPGLDDAYMAACGGKMLTEVDPIAACRFPGYESSQTTRLKCALLC</sequence>
<dbReference type="EMBL" id="JAUUTY010000004">
    <property type="protein sequence ID" value="KAK1652869.1"/>
    <property type="molecule type" value="Genomic_DNA"/>
</dbReference>
<name>A0AAD8SJQ7_LOLMU</name>
<dbReference type="FunFam" id="1.25.70.10:FF:000001">
    <property type="entry name" value="Mitochondrial transcription termination factor-like"/>
    <property type="match status" value="1"/>
</dbReference>
<dbReference type="Gene3D" id="1.25.70.10">
    <property type="entry name" value="Transcription termination factor 3, mitochondrial"/>
    <property type="match status" value="1"/>
</dbReference>
<dbReference type="AlphaFoldDB" id="A0AAD8SJQ7"/>
<evidence type="ECO:0000256" key="1">
    <source>
        <dbReference type="ARBA" id="ARBA00007692"/>
    </source>
</evidence>